<dbReference type="Proteomes" id="UP000636010">
    <property type="component" value="Unassembled WGS sequence"/>
</dbReference>
<evidence type="ECO:0000259" key="1">
    <source>
        <dbReference type="Pfam" id="PF00425"/>
    </source>
</evidence>
<dbReference type="SUPFAM" id="SSF56322">
    <property type="entry name" value="ADC synthase"/>
    <property type="match status" value="1"/>
</dbReference>
<gene>
    <name evidence="2" type="ORF">GCM10011506_19260</name>
</gene>
<keyword evidence="3" id="KW-1185">Reference proteome</keyword>
<dbReference type="Pfam" id="PF00425">
    <property type="entry name" value="Chorismate_bind"/>
    <property type="match status" value="1"/>
</dbReference>
<evidence type="ECO:0000313" key="2">
    <source>
        <dbReference type="EMBL" id="GGC33933.1"/>
    </source>
</evidence>
<sequence>MYQSYYDGSIKKAELKNSTFKKNEIKLKPAEWMSKVVNYAQIKNAGLAIWKLPQDNTIHILYDLDGGTKLDEVNLDDLEAGFILAPFQAAENPNIHFKTDIKGSFSLDLVNNSLDELIELQWEKIKSEEEDSIIKTNIESLHKRLKKTVSINSTSKKDYINTVKAGINAIKTEELYKVVPSKIKCVNIEETLDIADAYLKACAKYTDAFVSLTFSPTSGLWMGATPETLIEDKKNEYFKTVALAGTQVKTENNVIHTAWTQKEIEEQALVSRYIINCFKKIRLREYEEIGPKTIQAGSLLHLKTTYKVDTKALNFPELASVMLKLLHPTSAVCGIPKEKALEFLAEKESHNRSYFSGFIGPVRMYDQSHIFVNLRCCQFTSNKVIFYAGAGITIDSDPEKEWFETEMKCKVLEDIVFHT</sequence>
<reference evidence="3" key="1">
    <citation type="journal article" date="2019" name="Int. J. Syst. Evol. Microbiol.">
        <title>The Global Catalogue of Microorganisms (GCM) 10K type strain sequencing project: providing services to taxonomists for standard genome sequencing and annotation.</title>
        <authorList>
            <consortium name="The Broad Institute Genomics Platform"/>
            <consortium name="The Broad Institute Genome Sequencing Center for Infectious Disease"/>
            <person name="Wu L."/>
            <person name="Ma J."/>
        </authorList>
    </citation>
    <scope>NUCLEOTIDE SEQUENCE [LARGE SCALE GENOMIC DNA]</scope>
    <source>
        <strain evidence="3">CGMCC 1.10832</strain>
    </source>
</reference>
<accession>A0ABQ1M2X9</accession>
<organism evidence="2 3">
    <name type="scientific">Marivirga lumbricoides</name>
    <dbReference type="NCBI Taxonomy" id="1046115"/>
    <lineage>
        <taxon>Bacteria</taxon>
        <taxon>Pseudomonadati</taxon>
        <taxon>Bacteroidota</taxon>
        <taxon>Cytophagia</taxon>
        <taxon>Cytophagales</taxon>
        <taxon>Marivirgaceae</taxon>
        <taxon>Marivirga</taxon>
    </lineage>
</organism>
<comment type="caution">
    <text evidence="2">The sequence shown here is derived from an EMBL/GenBank/DDBJ whole genome shotgun (WGS) entry which is preliminary data.</text>
</comment>
<proteinExistence type="predicted"/>
<dbReference type="PANTHER" id="PTHR42839">
    <property type="entry name" value="ISOCHORISMATE SYNTHASE ENTC"/>
    <property type="match status" value="1"/>
</dbReference>
<dbReference type="InterPro" id="IPR015890">
    <property type="entry name" value="Chorismate_C"/>
</dbReference>
<name>A0ABQ1M2X9_9BACT</name>
<feature type="domain" description="Chorismate-utilising enzyme C-terminal" evidence="1">
    <location>
        <begin position="156"/>
        <end position="408"/>
    </location>
</feature>
<dbReference type="Gene3D" id="3.60.120.10">
    <property type="entry name" value="Anthranilate synthase"/>
    <property type="match status" value="1"/>
</dbReference>
<dbReference type="InterPro" id="IPR005801">
    <property type="entry name" value="ADC_synthase"/>
</dbReference>
<protein>
    <recommendedName>
        <fullName evidence="1">Chorismate-utilising enzyme C-terminal domain-containing protein</fullName>
    </recommendedName>
</protein>
<dbReference type="PANTHER" id="PTHR42839:SF2">
    <property type="entry name" value="ISOCHORISMATE SYNTHASE ENTC"/>
    <property type="match status" value="1"/>
</dbReference>
<dbReference type="EMBL" id="BMEC01000005">
    <property type="protein sequence ID" value="GGC33933.1"/>
    <property type="molecule type" value="Genomic_DNA"/>
</dbReference>
<evidence type="ECO:0000313" key="3">
    <source>
        <dbReference type="Proteomes" id="UP000636010"/>
    </source>
</evidence>